<accession>A0AAE4Q830</accession>
<dbReference type="AlphaFoldDB" id="A0AAE4Q830"/>
<organism evidence="2 3">
    <name type="scientific">Streptococcus canis</name>
    <dbReference type="NCBI Taxonomy" id="1329"/>
    <lineage>
        <taxon>Bacteria</taxon>
        <taxon>Bacillati</taxon>
        <taxon>Bacillota</taxon>
        <taxon>Bacilli</taxon>
        <taxon>Lactobacillales</taxon>
        <taxon>Streptococcaceae</taxon>
        <taxon>Streptococcus</taxon>
    </lineage>
</organism>
<dbReference type="EMBL" id="JAGQEX010000008">
    <property type="protein sequence ID" value="MDV5976826.1"/>
    <property type="molecule type" value="Genomic_DNA"/>
</dbReference>
<reference evidence="2" key="1">
    <citation type="submission" date="2021-04" db="EMBL/GenBank/DDBJ databases">
        <title>Draft genomes of 20 S. canis strains.</title>
        <authorList>
            <person name="Pagnossin D."/>
            <person name="Weir W."/>
            <person name="Smith A."/>
            <person name="Ure R."/>
            <person name="Oravcova K."/>
        </authorList>
    </citation>
    <scope>NUCLEOTIDE SEQUENCE</scope>
    <source>
        <strain evidence="2">284</strain>
    </source>
</reference>
<proteinExistence type="predicted"/>
<evidence type="ECO:0008006" key="4">
    <source>
        <dbReference type="Google" id="ProtNLM"/>
    </source>
</evidence>
<feature type="compositionally biased region" description="Basic and acidic residues" evidence="1">
    <location>
        <begin position="139"/>
        <end position="163"/>
    </location>
</feature>
<comment type="caution">
    <text evidence="2">The sequence shown here is derived from an EMBL/GenBank/DDBJ whole genome shotgun (WGS) entry which is preliminary data.</text>
</comment>
<dbReference type="RefSeq" id="WP_317609953.1">
    <property type="nucleotide sequence ID" value="NZ_JAGQEX010000008.1"/>
</dbReference>
<sequence>MEQERGIYQIKKVGQVTGDFLIKMALLFFERSGDALQAYYDKPKAGEVRWNRLMASSEEKNIKDFRTSDISMAALKTYLAQCGVMFAKRDLGNGMMSIAFEAKNREIIAQAFSHFLDQVTSPEGAKDVTQDLAVNPKAKPLEKRLEALERQAREEQKQADKTKQTKKSKAKTSSEVTKS</sequence>
<dbReference type="Pfam" id="PF12687">
    <property type="entry name" value="DUF3801"/>
    <property type="match status" value="1"/>
</dbReference>
<feature type="region of interest" description="Disordered" evidence="1">
    <location>
        <begin position="127"/>
        <end position="179"/>
    </location>
</feature>
<name>A0AAE4Q830_STRCB</name>
<evidence type="ECO:0000313" key="2">
    <source>
        <dbReference type="EMBL" id="MDV5976826.1"/>
    </source>
</evidence>
<dbReference type="InterPro" id="IPR024234">
    <property type="entry name" value="DUF3801"/>
</dbReference>
<evidence type="ECO:0000313" key="3">
    <source>
        <dbReference type="Proteomes" id="UP001186118"/>
    </source>
</evidence>
<protein>
    <recommendedName>
        <fullName evidence="4">DUF3801 domain-containing protein</fullName>
    </recommendedName>
</protein>
<gene>
    <name evidence="2" type="ORF">KB584_05010</name>
</gene>
<evidence type="ECO:0000256" key="1">
    <source>
        <dbReference type="SAM" id="MobiDB-lite"/>
    </source>
</evidence>
<dbReference type="Proteomes" id="UP001186118">
    <property type="component" value="Unassembled WGS sequence"/>
</dbReference>